<dbReference type="OrthoDB" id="5807941at2"/>
<gene>
    <name evidence="3" type="ORF">D1Z90_16955</name>
</gene>
<protein>
    <submittedName>
        <fullName evidence="3">DUF342 domain-containing protein</fullName>
    </submittedName>
</protein>
<evidence type="ECO:0000256" key="1">
    <source>
        <dbReference type="SAM" id="Coils"/>
    </source>
</evidence>
<feature type="coiled-coil region" evidence="1">
    <location>
        <begin position="499"/>
        <end position="526"/>
    </location>
</feature>
<dbReference type="Pfam" id="PF03961">
    <property type="entry name" value="FapA"/>
    <property type="match status" value="1"/>
</dbReference>
<evidence type="ECO:0000313" key="4">
    <source>
        <dbReference type="Proteomes" id="UP000283255"/>
    </source>
</evidence>
<dbReference type="InterPro" id="IPR005646">
    <property type="entry name" value="FapA"/>
</dbReference>
<dbReference type="PANTHER" id="PTHR38032">
    <property type="entry name" value="POLYMERASE-RELATED"/>
    <property type="match status" value="1"/>
</dbReference>
<dbReference type="PANTHER" id="PTHR38032:SF1">
    <property type="entry name" value="RNA-BINDING PROTEIN KHPB N-TERMINAL DOMAIN-CONTAINING PROTEIN"/>
    <property type="match status" value="1"/>
</dbReference>
<feature type="domain" description="Flagellar Assembly Protein A N-terminal region" evidence="2">
    <location>
        <begin position="97"/>
        <end position="273"/>
    </location>
</feature>
<keyword evidence="1" id="KW-0175">Coiled coil</keyword>
<evidence type="ECO:0000313" key="3">
    <source>
        <dbReference type="EMBL" id="RJG40134.1"/>
    </source>
</evidence>
<dbReference type="EMBL" id="QZCH01000028">
    <property type="protein sequence ID" value="RJG40134.1"/>
    <property type="molecule type" value="Genomic_DNA"/>
</dbReference>
<dbReference type="Pfam" id="PF20250">
    <property type="entry name" value="FapA_N"/>
    <property type="match status" value="1"/>
</dbReference>
<dbReference type="AlphaFoldDB" id="A0A418YAY8"/>
<sequence>MLSQSSFLLDKNNRDLFLQAADLDGEANTQQVRTLLAETEFKRFKLSQVGLAEVEKLIASIKAAVTAATEAGTVNADTSTPEANNILIAQRVDATLAIAISDDKMVAHATLTASWAGKSVTEEAVSAALEETGVVQGIISKNIQALVQTGRNSAPGQALKVPVAKGKPAENGKDTRFERLVETMRERVLKPKELEGGKVDMRDLGDIVTVSAGKPIMRKHDRTLGHDGFTVTGEVLEHTEGEELEFDAGKNTQISPKNAHYLVATATGMPIEIERGMIVDDVLVIKNVDVKYGNVNFDGSLIIEGDICEGMKVEATGDISVAGLIESAEVKAGGNIHVAKGIIGHQSEDEDHHYSCELYAGGKIDGVFAQYTQMEANDDIHFTSQLNHCDVTCYGRVSVMDEPQRRGLILGGHIRARQGVHCVNIGAEAGTRTEVEFIGELEAKQLELKVLQQDIDKSHDKLSEIIAVKLKLKVMPEGEKKQGIVQRLALNERHEQEKIKADEQLIVKVEEEIKAYLAEAKLVAKQVIYSGVKVNLAQAQMITQHRQQNSEIKMQEGELICHAN</sequence>
<organism evidence="3 4">
    <name type="scientific">Motilimonas pumila</name>
    <dbReference type="NCBI Taxonomy" id="2303987"/>
    <lineage>
        <taxon>Bacteria</taxon>
        <taxon>Pseudomonadati</taxon>
        <taxon>Pseudomonadota</taxon>
        <taxon>Gammaproteobacteria</taxon>
        <taxon>Alteromonadales</taxon>
        <taxon>Alteromonadales genera incertae sedis</taxon>
        <taxon>Motilimonas</taxon>
    </lineage>
</organism>
<evidence type="ECO:0000259" key="2">
    <source>
        <dbReference type="Pfam" id="PF20250"/>
    </source>
</evidence>
<dbReference type="Proteomes" id="UP000283255">
    <property type="component" value="Unassembled WGS sequence"/>
</dbReference>
<accession>A0A418YAY8</accession>
<proteinExistence type="predicted"/>
<name>A0A418YAY8_9GAMM</name>
<dbReference type="InterPro" id="IPR046865">
    <property type="entry name" value="FapA_b_solenoid"/>
</dbReference>
<dbReference type="InterPro" id="IPR046866">
    <property type="entry name" value="FapA_N"/>
</dbReference>
<dbReference type="RefSeq" id="WP_119911984.1">
    <property type="nucleotide sequence ID" value="NZ_QZCH01000028.1"/>
</dbReference>
<reference evidence="3 4" key="1">
    <citation type="submission" date="2018-09" db="EMBL/GenBank/DDBJ databases">
        <authorList>
            <person name="Wang F."/>
        </authorList>
    </citation>
    <scope>NUCLEOTIDE SEQUENCE [LARGE SCALE GENOMIC DNA]</scope>
    <source>
        <strain evidence="3 4">PLHSC7-2</strain>
    </source>
</reference>
<keyword evidence="4" id="KW-1185">Reference proteome</keyword>
<comment type="caution">
    <text evidence="3">The sequence shown here is derived from an EMBL/GenBank/DDBJ whole genome shotgun (WGS) entry which is preliminary data.</text>
</comment>
<reference evidence="3 4" key="2">
    <citation type="submission" date="2019-01" db="EMBL/GenBank/DDBJ databases">
        <title>Motilimonas pumilus sp. nov., isolated from the gut of sea cucumber (Apostichopus japonicus).</title>
        <authorList>
            <person name="Wang F.-Q."/>
            <person name="Ren L.-H."/>
            <person name="Lin Y.-W."/>
            <person name="Sun G.-H."/>
            <person name="Du Z.-J."/>
            <person name="Zhao J.-X."/>
            <person name="Liu X.-J."/>
            <person name="Liu L.-J."/>
        </authorList>
    </citation>
    <scope>NUCLEOTIDE SEQUENCE [LARGE SCALE GENOMIC DNA]</scope>
    <source>
        <strain evidence="3 4">PLHSC7-2</strain>
    </source>
</reference>